<keyword evidence="1" id="KW-1133">Transmembrane helix</keyword>
<dbReference type="EMBL" id="JACXYZ010000001">
    <property type="protein sequence ID" value="MBD3923537.1"/>
    <property type="molecule type" value="Genomic_DNA"/>
</dbReference>
<dbReference type="RefSeq" id="WP_191193400.1">
    <property type="nucleotide sequence ID" value="NZ_JACXYZ010000001.1"/>
</dbReference>
<organism evidence="2 3">
    <name type="scientific">Nocardioides cavernae</name>
    <dbReference type="NCBI Taxonomy" id="1921566"/>
    <lineage>
        <taxon>Bacteria</taxon>
        <taxon>Bacillati</taxon>
        <taxon>Actinomycetota</taxon>
        <taxon>Actinomycetes</taxon>
        <taxon>Propionibacteriales</taxon>
        <taxon>Nocardioidaceae</taxon>
        <taxon>Nocardioides</taxon>
    </lineage>
</organism>
<comment type="caution">
    <text evidence="2">The sequence shown here is derived from an EMBL/GenBank/DDBJ whole genome shotgun (WGS) entry which is preliminary data.</text>
</comment>
<keyword evidence="1" id="KW-0812">Transmembrane</keyword>
<gene>
    <name evidence="2" type="ORF">IEZ26_02815</name>
</gene>
<feature type="transmembrane region" description="Helical" evidence="1">
    <location>
        <begin position="27"/>
        <end position="47"/>
    </location>
</feature>
<dbReference type="Proteomes" id="UP000618818">
    <property type="component" value="Unassembled WGS sequence"/>
</dbReference>
<accession>A0ABR8N5U7</accession>
<protein>
    <submittedName>
        <fullName evidence="2">Uncharacterized protein</fullName>
    </submittedName>
</protein>
<reference evidence="2 3" key="1">
    <citation type="submission" date="2020-09" db="EMBL/GenBank/DDBJ databases">
        <title>novel species in genus Nocardioides.</title>
        <authorList>
            <person name="Zhang G."/>
        </authorList>
    </citation>
    <scope>NUCLEOTIDE SEQUENCE [LARGE SCALE GENOMIC DNA]</scope>
    <source>
        <strain evidence="2 3">KCTC 39551</strain>
    </source>
</reference>
<evidence type="ECO:0000313" key="3">
    <source>
        <dbReference type="Proteomes" id="UP000618818"/>
    </source>
</evidence>
<evidence type="ECO:0000313" key="2">
    <source>
        <dbReference type="EMBL" id="MBD3923537.1"/>
    </source>
</evidence>
<sequence length="54" mass="5670">MFGGRTGGSDELADTDGALGGLWLRSMLLHAGTGVVVAWLLVTLINLRNKTRSA</sequence>
<name>A0ABR8N5U7_9ACTN</name>
<proteinExistence type="predicted"/>
<keyword evidence="1" id="KW-0472">Membrane</keyword>
<keyword evidence="3" id="KW-1185">Reference proteome</keyword>
<evidence type="ECO:0000256" key="1">
    <source>
        <dbReference type="SAM" id="Phobius"/>
    </source>
</evidence>